<dbReference type="EMBL" id="BK032733">
    <property type="protein sequence ID" value="DAF57345.1"/>
    <property type="molecule type" value="Genomic_DNA"/>
</dbReference>
<name>A0A8S5T257_9CAUD</name>
<evidence type="ECO:0000313" key="1">
    <source>
        <dbReference type="EMBL" id="DAF57345.1"/>
    </source>
</evidence>
<protein>
    <submittedName>
        <fullName evidence="1">Major capsid protein</fullName>
    </submittedName>
</protein>
<organism evidence="1">
    <name type="scientific">Podoviridae sp. ctefc32</name>
    <dbReference type="NCBI Taxonomy" id="2827742"/>
    <lineage>
        <taxon>Viruses</taxon>
        <taxon>Duplodnaviria</taxon>
        <taxon>Heunggongvirae</taxon>
        <taxon>Uroviricota</taxon>
        <taxon>Caudoviricetes</taxon>
    </lineage>
</organism>
<sequence>MAVNLAQKYSEKLDQAFSHGSYTDDFVNKDYDFDGVRTVNVYTVTTVPLKDYDRTATGDRYGGNNELQDVITPYTLTKDRGFKIAIDDGNNKQQVMAKRAGEIMKAELQEQVAPEIDKHRLLAVATGATAVNQKITLTTGKAYSGVLDMGEFLDEAQAPLIGRILAVTPAFYKLIKGDIVTGTNGSDYIAKLLGKGFVGELDGVPVVKIPTSYFPPKTHALMWHKKALLGAKEAVKTRIIPDSELVDGTVLAGRFIYDSFILNGKKKAVASIVSA</sequence>
<proteinExistence type="predicted"/>
<reference evidence="1" key="1">
    <citation type="journal article" date="2021" name="Proc. Natl. Acad. Sci. U.S.A.">
        <title>A Catalog of Tens of Thousands of Viruses from Human Metagenomes Reveals Hidden Associations with Chronic Diseases.</title>
        <authorList>
            <person name="Tisza M.J."/>
            <person name="Buck C.B."/>
        </authorList>
    </citation>
    <scope>NUCLEOTIDE SEQUENCE</scope>
    <source>
        <strain evidence="1">Ctefc32</strain>
    </source>
</reference>
<accession>A0A8S5T257</accession>